<keyword evidence="1" id="KW-0812">Transmembrane</keyword>
<dbReference type="STRING" id="337097.BHF71_09905"/>
<keyword evidence="3" id="KW-1185">Reference proteome</keyword>
<keyword evidence="1" id="KW-1133">Transmembrane helix</keyword>
<dbReference type="AlphaFoldDB" id="A0A1D2YTH3"/>
<organism evidence="2 3">
    <name type="scientific">Vulcanibacillus modesticaldus</name>
    <dbReference type="NCBI Taxonomy" id="337097"/>
    <lineage>
        <taxon>Bacteria</taxon>
        <taxon>Bacillati</taxon>
        <taxon>Bacillota</taxon>
        <taxon>Bacilli</taxon>
        <taxon>Bacillales</taxon>
        <taxon>Bacillaceae</taxon>
        <taxon>Vulcanibacillus</taxon>
    </lineage>
</organism>
<evidence type="ECO:0000256" key="1">
    <source>
        <dbReference type="SAM" id="Phobius"/>
    </source>
</evidence>
<protein>
    <submittedName>
        <fullName evidence="2">Uncharacterized protein</fullName>
    </submittedName>
</protein>
<dbReference type="RefSeq" id="WP_069657135.1">
    <property type="nucleotide sequence ID" value="NZ_MIJF01000038.1"/>
</dbReference>
<feature type="transmembrane region" description="Helical" evidence="1">
    <location>
        <begin position="98"/>
        <end position="119"/>
    </location>
</feature>
<accession>A0A1D2YTH3</accession>
<evidence type="ECO:0000313" key="2">
    <source>
        <dbReference type="EMBL" id="OEF98994.1"/>
    </source>
</evidence>
<dbReference type="EMBL" id="MIJF01000038">
    <property type="protein sequence ID" value="OEF98994.1"/>
    <property type="molecule type" value="Genomic_DNA"/>
</dbReference>
<gene>
    <name evidence="2" type="ORF">BHF71_09905</name>
</gene>
<sequence length="120" mass="14258">MGHAIDFKISKMVMYFSYLLIFFFIAAAIFDKLIIPFVLFSLIGAKIYIKSELNAEYYKRILIKRHIVDVFRFYNDNRDVSTLLKKIEKKDKETTYKIYENGILFYFIGPIMVIVIGILY</sequence>
<proteinExistence type="predicted"/>
<dbReference type="Proteomes" id="UP000243739">
    <property type="component" value="Unassembled WGS sequence"/>
</dbReference>
<reference evidence="2 3" key="1">
    <citation type="submission" date="2016-09" db="EMBL/GenBank/DDBJ databases">
        <title>Draft genome sequence for the type strain of Vulcanibacillus modesticaldus BR, a strictly anaerobic, moderately thermophilic, and nitrate-reducing bacterium from deep sea-hydrothermal vents of the Mid-Atlantic Ridge.</title>
        <authorList>
            <person name="Abin C.A."/>
            <person name="Hollibaugh J.T."/>
        </authorList>
    </citation>
    <scope>NUCLEOTIDE SEQUENCE [LARGE SCALE GENOMIC DNA]</scope>
    <source>
        <strain evidence="2 3">BR</strain>
    </source>
</reference>
<keyword evidence="1" id="KW-0472">Membrane</keyword>
<evidence type="ECO:0000313" key="3">
    <source>
        <dbReference type="Proteomes" id="UP000243739"/>
    </source>
</evidence>
<name>A0A1D2YTH3_9BACI</name>
<comment type="caution">
    <text evidence="2">The sequence shown here is derived from an EMBL/GenBank/DDBJ whole genome shotgun (WGS) entry which is preliminary data.</text>
</comment>